<feature type="compositionally biased region" description="Low complexity" evidence="2">
    <location>
        <begin position="534"/>
        <end position="546"/>
    </location>
</feature>
<dbReference type="PROSITE" id="PS50089">
    <property type="entry name" value="ZF_RING_2"/>
    <property type="match status" value="1"/>
</dbReference>
<dbReference type="InterPro" id="IPR002035">
    <property type="entry name" value="VWF_A"/>
</dbReference>
<dbReference type="SUPFAM" id="SSF57850">
    <property type="entry name" value="RING/U-box"/>
    <property type="match status" value="1"/>
</dbReference>
<dbReference type="SUPFAM" id="SSF53300">
    <property type="entry name" value="vWA-like"/>
    <property type="match status" value="1"/>
</dbReference>
<evidence type="ECO:0000256" key="1">
    <source>
        <dbReference type="PROSITE-ProRule" id="PRU00175"/>
    </source>
</evidence>
<dbReference type="InterPro" id="IPR013083">
    <property type="entry name" value="Znf_RING/FYVE/PHD"/>
</dbReference>
<keyword evidence="1" id="KW-0479">Metal-binding</keyword>
<dbReference type="InterPro" id="IPR053026">
    <property type="entry name" value="CDC42_GEF"/>
</dbReference>
<dbReference type="Gene3D" id="3.30.40.10">
    <property type="entry name" value="Zinc/RING finger domain, C3HC4 (zinc finger)"/>
    <property type="match status" value="1"/>
</dbReference>
<protein>
    <recommendedName>
        <fullName evidence="7">RING-type domain-containing protein</fullName>
    </recommendedName>
</protein>
<keyword evidence="1" id="KW-0862">Zinc</keyword>
<evidence type="ECO:0000313" key="5">
    <source>
        <dbReference type="EMBL" id="ETW78777.1"/>
    </source>
</evidence>
<keyword evidence="6" id="KW-1185">Reference proteome</keyword>
<name>W4JZ16_HETIT</name>
<dbReference type="EMBL" id="KI925461">
    <property type="protein sequence ID" value="ETW78777.1"/>
    <property type="molecule type" value="Genomic_DNA"/>
</dbReference>
<dbReference type="GO" id="GO:0008270">
    <property type="term" value="F:zinc ion binding"/>
    <property type="evidence" value="ECO:0007669"/>
    <property type="project" value="UniProtKB-KW"/>
</dbReference>
<dbReference type="STRING" id="747525.W4JZ16"/>
<feature type="region of interest" description="Disordered" evidence="2">
    <location>
        <begin position="202"/>
        <end position="343"/>
    </location>
</feature>
<dbReference type="RefSeq" id="XP_009549087.1">
    <property type="nucleotide sequence ID" value="XM_009550792.1"/>
</dbReference>
<evidence type="ECO:0000313" key="6">
    <source>
        <dbReference type="Proteomes" id="UP000030671"/>
    </source>
</evidence>
<feature type="compositionally biased region" description="Low complexity" evidence="2">
    <location>
        <begin position="266"/>
        <end position="283"/>
    </location>
</feature>
<dbReference type="AlphaFoldDB" id="W4JZ16"/>
<dbReference type="KEGG" id="hir:HETIRDRAFT_428601"/>
<feature type="compositionally biased region" description="Low complexity" evidence="2">
    <location>
        <begin position="557"/>
        <end position="572"/>
    </location>
</feature>
<dbReference type="GO" id="GO:0005634">
    <property type="term" value="C:nucleus"/>
    <property type="evidence" value="ECO:0007669"/>
    <property type="project" value="TreeGrafter"/>
</dbReference>
<dbReference type="GO" id="GO:0043332">
    <property type="term" value="C:mating projection tip"/>
    <property type="evidence" value="ECO:0007669"/>
    <property type="project" value="TreeGrafter"/>
</dbReference>
<dbReference type="PANTHER" id="PTHR47339">
    <property type="entry name" value="CELL DIVISION CONTROL PROTEIN 24"/>
    <property type="match status" value="1"/>
</dbReference>
<dbReference type="Proteomes" id="UP000030671">
    <property type="component" value="Unassembled WGS sequence"/>
</dbReference>
<dbReference type="InParanoid" id="W4JZ16"/>
<feature type="compositionally biased region" description="Low complexity" evidence="2">
    <location>
        <begin position="291"/>
        <end position="301"/>
    </location>
</feature>
<feature type="compositionally biased region" description="Low complexity" evidence="2">
    <location>
        <begin position="325"/>
        <end position="334"/>
    </location>
</feature>
<dbReference type="Gene3D" id="2.30.29.30">
    <property type="entry name" value="Pleckstrin-homology domain (PH domain)/Phosphotyrosine-binding domain (PTB)"/>
    <property type="match status" value="1"/>
</dbReference>
<evidence type="ECO:0000259" key="4">
    <source>
        <dbReference type="PROSITE" id="PS50234"/>
    </source>
</evidence>
<dbReference type="GO" id="GO:0005737">
    <property type="term" value="C:cytoplasm"/>
    <property type="evidence" value="ECO:0007669"/>
    <property type="project" value="TreeGrafter"/>
</dbReference>
<dbReference type="OrthoDB" id="299997at2759"/>
<dbReference type="PROSITE" id="PS50234">
    <property type="entry name" value="VWFA"/>
    <property type="match status" value="1"/>
</dbReference>
<reference evidence="5 6" key="1">
    <citation type="journal article" date="2012" name="New Phytol.">
        <title>Insight into trade-off between wood decay and parasitism from the genome of a fungal forest pathogen.</title>
        <authorList>
            <person name="Olson A."/>
            <person name="Aerts A."/>
            <person name="Asiegbu F."/>
            <person name="Belbahri L."/>
            <person name="Bouzid O."/>
            <person name="Broberg A."/>
            <person name="Canback B."/>
            <person name="Coutinho P.M."/>
            <person name="Cullen D."/>
            <person name="Dalman K."/>
            <person name="Deflorio G."/>
            <person name="van Diepen L.T."/>
            <person name="Dunand C."/>
            <person name="Duplessis S."/>
            <person name="Durling M."/>
            <person name="Gonthier P."/>
            <person name="Grimwood J."/>
            <person name="Fossdal C.G."/>
            <person name="Hansson D."/>
            <person name="Henrissat B."/>
            <person name="Hietala A."/>
            <person name="Himmelstrand K."/>
            <person name="Hoffmeister D."/>
            <person name="Hogberg N."/>
            <person name="James T.Y."/>
            <person name="Karlsson M."/>
            <person name="Kohler A."/>
            <person name="Kues U."/>
            <person name="Lee Y.H."/>
            <person name="Lin Y.C."/>
            <person name="Lind M."/>
            <person name="Lindquist E."/>
            <person name="Lombard V."/>
            <person name="Lucas S."/>
            <person name="Lunden K."/>
            <person name="Morin E."/>
            <person name="Murat C."/>
            <person name="Park J."/>
            <person name="Raffaello T."/>
            <person name="Rouze P."/>
            <person name="Salamov A."/>
            <person name="Schmutz J."/>
            <person name="Solheim H."/>
            <person name="Stahlberg J."/>
            <person name="Velez H."/>
            <person name="de Vries R.P."/>
            <person name="Wiebenga A."/>
            <person name="Woodward S."/>
            <person name="Yakovlev I."/>
            <person name="Garbelotto M."/>
            <person name="Martin F."/>
            <person name="Grigoriev I.V."/>
            <person name="Stenlid J."/>
        </authorList>
    </citation>
    <scope>NUCLEOTIDE SEQUENCE [LARGE SCALE GENOMIC DNA]</scope>
    <source>
        <strain evidence="5 6">TC 32-1</strain>
    </source>
</reference>
<dbReference type="InterPro" id="IPR033511">
    <property type="entry name" value="Cdc24/Scd1_PH_dom"/>
</dbReference>
<gene>
    <name evidence="5" type="ORF">HETIRDRAFT_428601</name>
</gene>
<dbReference type="Gene3D" id="3.40.50.410">
    <property type="entry name" value="von Willebrand factor, type A domain"/>
    <property type="match status" value="1"/>
</dbReference>
<dbReference type="GO" id="GO:0005085">
    <property type="term" value="F:guanyl-nucleotide exchange factor activity"/>
    <property type="evidence" value="ECO:0007669"/>
    <property type="project" value="InterPro"/>
</dbReference>
<dbReference type="InterPro" id="IPR001841">
    <property type="entry name" value="Znf_RING"/>
</dbReference>
<accession>W4JZ16</accession>
<dbReference type="SMART" id="SM00184">
    <property type="entry name" value="RING"/>
    <property type="match status" value="1"/>
</dbReference>
<dbReference type="PANTHER" id="PTHR47339:SF1">
    <property type="entry name" value="CELL DIVISION CONTROL PROTEIN 24"/>
    <property type="match status" value="1"/>
</dbReference>
<evidence type="ECO:0000256" key="2">
    <source>
        <dbReference type="SAM" id="MobiDB-lite"/>
    </source>
</evidence>
<proteinExistence type="predicted"/>
<sequence length="1185" mass="126040">MVSAPLPVVSSRDDPDDEDECPVCLEPLSFSFRLPGEKPHILPECGHALHEACFTAVYGPPPSANRSQGLLRKSNLGVCGVCRRPMKVGEGDGGGKSNKLAALTGMGDRNATPVYPGRDTPSSMRSLNGRGAAGASAPKPYDPTEDDPLEHAQSVKSAGSEHSQYVVAPSIQVRPEFSSLTRSLDAAQALTCLVVLELPSKRGHGQQVPGPVMVDAYPQAPPRNGHGHPRGSPAHSPEPSSSSYRQQHQQHQYHHNYSDASDATVRRQAQQSQSPPRSQVASPTSSHQHHYNNNNGNHQQGRYSPSVHTQNTQDSPYSPPGAPFSSSNSHSNHSVQSPEEESPFGAITEDLRNRIIDWKGHPLAGLGPLQMFDLLSVRRDALVREFFVYLFKEALICVAEEKKRSLGRFLSTASSGAASVLTDGGSMSGTAGPPSKGVLRLKGRIYIRHIRQVTDTSVQGELSLTIDMEDERLDSFILIFRDRSSLETWKANIQSLVVLIQRQSQPAQPPEQPPPPPVDLEEFGGSAKAARMLSGSTGTTTTSASTGTGGADSLLNGGSSRSTMSSSTSHGSHGMRGSGSGSGSGYAGAAKLAPLEEDEMSVSGSLGMGMGGMGYASSAGLYTPHMSAGPSNSLTPLPHPPLDLILVVSLPAPNALQSTAALKLRVIRASLDFILASLAARDRLSLVTFEVGVGGRVRKTPFLSLGRTQSRARLAKFVDEIGWRGEREGRAGAGEGAFEDEFLVRGSKDEKTDVVTAVNHGLDVVLQRKARNPVAGMILVSDAADSTRRAQMDLVLARAEAANVPIHSFGYGRSHDPASLWLMSNHTSGTYTFVKDWYDLRDCLAGCIGGMMSIGSLGMKLHMKIVDGNHFRIRKVSGGPPSIVASDGRNVDVDVGELRYGERKEMLVELELDNAGEAAAAGAHGRGANGGIGGGGGGGGMNATDRFNASMGLDALSIGDAADLTDGMMDRMIDEVPVFEVDGAFFDPAAGKHVSRLAHPVLLTVTLLPAGSASPPRPSHGPGGSGAGAGGGASDPVIVRRRMELLASDMITRALVLVSRKNYGQAQKIIGETKRILHTVLQTITQALPAPSSHGSTVRNRREVLTLAAVRVMQAIVQDMQILSEALEENVELFAHDQRNFGAQQAMILRDQKSWTGRSAVERVFWTTDNSIELVSRSTDWVARD</sequence>
<keyword evidence="1" id="KW-0863">Zinc-finger</keyword>
<feature type="domain" description="VWFA" evidence="4">
    <location>
        <begin position="643"/>
        <end position="848"/>
    </location>
</feature>
<dbReference type="eggNOG" id="KOG3519">
    <property type="taxonomic scope" value="Eukaryota"/>
</dbReference>
<dbReference type="HOGENOM" id="CLU_003080_0_0_1"/>
<dbReference type="InterPro" id="IPR036465">
    <property type="entry name" value="vWFA_dom_sf"/>
</dbReference>
<feature type="compositionally biased region" description="Gly residues" evidence="2">
    <location>
        <begin position="574"/>
        <end position="586"/>
    </location>
</feature>
<feature type="region of interest" description="Disordered" evidence="2">
    <location>
        <begin position="1012"/>
        <end position="1033"/>
    </location>
</feature>
<dbReference type="CDD" id="cd13246">
    <property type="entry name" value="PH_Scd1"/>
    <property type="match status" value="1"/>
</dbReference>
<feature type="compositionally biased region" description="Low complexity" evidence="2">
    <location>
        <begin position="232"/>
        <end position="250"/>
    </location>
</feature>
<feature type="region of interest" description="Disordered" evidence="2">
    <location>
        <begin position="106"/>
        <end position="161"/>
    </location>
</feature>
<feature type="compositionally biased region" description="Gly residues" evidence="2">
    <location>
        <begin position="1021"/>
        <end position="1033"/>
    </location>
</feature>
<dbReference type="GeneID" id="20674287"/>
<dbReference type="GO" id="GO:0030010">
    <property type="term" value="P:establishment of cell polarity"/>
    <property type="evidence" value="ECO:0007669"/>
    <property type="project" value="TreeGrafter"/>
</dbReference>
<feature type="region of interest" description="Disordered" evidence="2">
    <location>
        <begin position="532"/>
        <end position="588"/>
    </location>
</feature>
<dbReference type="GO" id="GO:0031106">
    <property type="term" value="P:septin ring organization"/>
    <property type="evidence" value="ECO:0007669"/>
    <property type="project" value="TreeGrafter"/>
</dbReference>
<evidence type="ECO:0008006" key="7">
    <source>
        <dbReference type="Google" id="ProtNLM"/>
    </source>
</evidence>
<dbReference type="Pfam" id="PF15411">
    <property type="entry name" value="PH_10"/>
    <property type="match status" value="1"/>
</dbReference>
<feature type="compositionally biased region" description="Polar residues" evidence="2">
    <location>
        <begin position="302"/>
        <end position="316"/>
    </location>
</feature>
<dbReference type="InterPro" id="IPR011993">
    <property type="entry name" value="PH-like_dom_sf"/>
</dbReference>
<organism evidence="5 6">
    <name type="scientific">Heterobasidion irregulare (strain TC 32-1)</name>
    <dbReference type="NCBI Taxonomy" id="747525"/>
    <lineage>
        <taxon>Eukaryota</taxon>
        <taxon>Fungi</taxon>
        <taxon>Dikarya</taxon>
        <taxon>Basidiomycota</taxon>
        <taxon>Agaricomycotina</taxon>
        <taxon>Agaricomycetes</taxon>
        <taxon>Russulales</taxon>
        <taxon>Bondarzewiaceae</taxon>
        <taxon>Heterobasidion</taxon>
        <taxon>Heterobasidion annosum species complex</taxon>
    </lineage>
</organism>
<feature type="domain" description="RING-type" evidence="3">
    <location>
        <begin position="21"/>
        <end position="83"/>
    </location>
</feature>
<evidence type="ECO:0000259" key="3">
    <source>
        <dbReference type="PROSITE" id="PS50089"/>
    </source>
</evidence>
<dbReference type="GO" id="GO:0000935">
    <property type="term" value="C:division septum"/>
    <property type="evidence" value="ECO:0007669"/>
    <property type="project" value="TreeGrafter"/>
</dbReference>